<dbReference type="GO" id="GO:0016887">
    <property type="term" value="F:ATP hydrolysis activity"/>
    <property type="evidence" value="ECO:0007669"/>
    <property type="project" value="InterPro"/>
</dbReference>
<dbReference type="InterPro" id="IPR003593">
    <property type="entry name" value="AAA+_ATPase"/>
</dbReference>
<feature type="domain" description="ABC transporter" evidence="5">
    <location>
        <begin position="33"/>
        <end position="283"/>
    </location>
</feature>
<dbReference type="InterPro" id="IPR017871">
    <property type="entry name" value="ABC_transporter-like_CS"/>
</dbReference>
<dbReference type="Proteomes" id="UP000321947">
    <property type="component" value="Unassembled WGS sequence"/>
</dbReference>
<dbReference type="SUPFAM" id="SSF52540">
    <property type="entry name" value="P-loop containing nucleoside triphosphate hydrolases"/>
    <property type="match status" value="1"/>
</dbReference>
<dbReference type="PANTHER" id="PTHR43423">
    <property type="entry name" value="ABC TRANSPORTER I FAMILY MEMBER 17"/>
    <property type="match status" value="1"/>
</dbReference>
<dbReference type="PROSITE" id="PS50893">
    <property type="entry name" value="ABC_TRANSPORTER_2"/>
    <property type="match status" value="1"/>
</dbReference>
<evidence type="ECO:0000313" key="7">
    <source>
        <dbReference type="Proteomes" id="UP000321947"/>
    </source>
</evidence>
<sequence length="286" mass="31193">MIPDTLTPANDSDGIHDGLREHLLVVNEEIENRGVDDHVKIRIRNLTNQILRGISVDIPNGKIVGIIGPSGGGKSTTLRALNRLWEPPAGSVFLDGQDIVNLDVLGLRRKVGMLFQIPVLFEGTVADNIRYGPQLRGKKLSDDEVHKLLSLADLDSSFFSKIGSELSVGQAQRVALARTLANTPEFSNGCVRIDEGISALVKVLLLDEPTSALDPISTENIEDVLVKLKTKWGLTIVMVSHSIKQIQRIADIVCLLVNGEIVEILPPNKLSEAKHPMALKFLELSS</sequence>
<keyword evidence="2" id="KW-0547">Nucleotide-binding</keyword>
<dbReference type="SMART" id="SM00382">
    <property type="entry name" value="AAA"/>
    <property type="match status" value="1"/>
</dbReference>
<dbReference type="FunFam" id="3.40.50.300:FF:001209">
    <property type="entry name" value="ABC transporter, ATP-binding protein"/>
    <property type="match status" value="1"/>
</dbReference>
<keyword evidence="1" id="KW-0813">Transport</keyword>
<dbReference type="InterPro" id="IPR027417">
    <property type="entry name" value="P-loop_NTPase"/>
</dbReference>
<dbReference type="AlphaFoldDB" id="A0A5D3DYU0"/>
<evidence type="ECO:0000256" key="1">
    <source>
        <dbReference type="ARBA" id="ARBA00022448"/>
    </source>
</evidence>
<evidence type="ECO:0000256" key="4">
    <source>
        <dbReference type="ARBA" id="ARBA00061382"/>
    </source>
</evidence>
<dbReference type="GO" id="GO:0035435">
    <property type="term" value="P:phosphate ion transmembrane transport"/>
    <property type="evidence" value="ECO:0007669"/>
    <property type="project" value="InterPro"/>
</dbReference>
<gene>
    <name evidence="6" type="ORF">E5676_scaffold629G001960</name>
</gene>
<accession>A0A5D3DYU0</accession>
<dbReference type="PANTHER" id="PTHR43423:SF1">
    <property type="entry name" value="ABC TRANSPORTER I FAMILY MEMBER 17"/>
    <property type="match status" value="1"/>
</dbReference>
<dbReference type="InterPro" id="IPR005670">
    <property type="entry name" value="PstB-like"/>
</dbReference>
<evidence type="ECO:0000256" key="3">
    <source>
        <dbReference type="ARBA" id="ARBA00022840"/>
    </source>
</evidence>
<comment type="similarity">
    <text evidence="4">Belongs to the ABC transporter superfamily. ABCI family.</text>
</comment>
<dbReference type="GO" id="GO:0016020">
    <property type="term" value="C:membrane"/>
    <property type="evidence" value="ECO:0007669"/>
    <property type="project" value="InterPro"/>
</dbReference>
<dbReference type="Pfam" id="PF00005">
    <property type="entry name" value="ABC_tran"/>
    <property type="match status" value="1"/>
</dbReference>
<dbReference type="PROSITE" id="PS00211">
    <property type="entry name" value="ABC_TRANSPORTER_1"/>
    <property type="match status" value="1"/>
</dbReference>
<dbReference type="CDD" id="cd03260">
    <property type="entry name" value="ABC_PstB_phosphate_transporter"/>
    <property type="match status" value="1"/>
</dbReference>
<dbReference type="Gene3D" id="3.40.50.300">
    <property type="entry name" value="P-loop containing nucleotide triphosphate hydrolases"/>
    <property type="match status" value="1"/>
</dbReference>
<dbReference type="EMBL" id="SSTD01002102">
    <property type="protein sequence ID" value="TYK28549.1"/>
    <property type="molecule type" value="Genomic_DNA"/>
</dbReference>
<evidence type="ECO:0000256" key="2">
    <source>
        <dbReference type="ARBA" id="ARBA00022741"/>
    </source>
</evidence>
<dbReference type="GO" id="GO:0005315">
    <property type="term" value="F:phosphate transmembrane transporter activity"/>
    <property type="evidence" value="ECO:0007669"/>
    <property type="project" value="InterPro"/>
</dbReference>
<protein>
    <submittedName>
        <fullName evidence="6">ABC transporter I family member 17</fullName>
    </submittedName>
</protein>
<keyword evidence="3" id="KW-0067">ATP-binding</keyword>
<comment type="caution">
    <text evidence="6">The sequence shown here is derived from an EMBL/GenBank/DDBJ whole genome shotgun (WGS) entry which is preliminary data.</text>
</comment>
<evidence type="ECO:0000259" key="5">
    <source>
        <dbReference type="PROSITE" id="PS50893"/>
    </source>
</evidence>
<proteinExistence type="inferred from homology"/>
<dbReference type="GO" id="GO:0005524">
    <property type="term" value="F:ATP binding"/>
    <property type="evidence" value="ECO:0007669"/>
    <property type="project" value="UniProtKB-KW"/>
</dbReference>
<organism evidence="6 7">
    <name type="scientific">Cucumis melo var. makuwa</name>
    <name type="common">Oriental melon</name>
    <dbReference type="NCBI Taxonomy" id="1194695"/>
    <lineage>
        <taxon>Eukaryota</taxon>
        <taxon>Viridiplantae</taxon>
        <taxon>Streptophyta</taxon>
        <taxon>Embryophyta</taxon>
        <taxon>Tracheophyta</taxon>
        <taxon>Spermatophyta</taxon>
        <taxon>Magnoliopsida</taxon>
        <taxon>eudicotyledons</taxon>
        <taxon>Gunneridae</taxon>
        <taxon>Pentapetalae</taxon>
        <taxon>rosids</taxon>
        <taxon>fabids</taxon>
        <taxon>Cucurbitales</taxon>
        <taxon>Cucurbitaceae</taxon>
        <taxon>Benincaseae</taxon>
        <taxon>Cucumis</taxon>
    </lineage>
</organism>
<evidence type="ECO:0000313" key="6">
    <source>
        <dbReference type="EMBL" id="TYK28549.1"/>
    </source>
</evidence>
<dbReference type="InterPro" id="IPR003439">
    <property type="entry name" value="ABC_transporter-like_ATP-bd"/>
</dbReference>
<name>A0A5D3DYU0_CUCMM</name>
<reference evidence="6 7" key="1">
    <citation type="submission" date="2019-08" db="EMBL/GenBank/DDBJ databases">
        <title>Draft genome sequences of two oriental melons (Cucumis melo L. var makuwa).</title>
        <authorList>
            <person name="Kwon S.-Y."/>
        </authorList>
    </citation>
    <scope>NUCLEOTIDE SEQUENCE [LARGE SCALE GENOMIC DNA]</scope>
    <source>
        <strain evidence="7">cv. Chang Bougi</strain>
        <tissue evidence="6">Leaf</tissue>
    </source>
</reference>